<dbReference type="InParanoid" id="E4UY80"/>
<dbReference type="GeneID" id="10027724"/>
<dbReference type="RefSeq" id="XP_003172454.1">
    <property type="nucleotide sequence ID" value="XM_003172406.1"/>
</dbReference>
<dbReference type="AlphaFoldDB" id="E4UY80"/>
<evidence type="ECO:0000313" key="2">
    <source>
        <dbReference type="Proteomes" id="UP000002669"/>
    </source>
</evidence>
<gene>
    <name evidence="1" type="ORF">MGYG_05045</name>
</gene>
<dbReference type="HOGENOM" id="CLU_2903766_0_0_1"/>
<reference evidence="2" key="1">
    <citation type="journal article" date="2012" name="MBio">
        <title>Comparative genome analysis of Trichophyton rubrum and related dermatophytes reveals candidate genes involved in infection.</title>
        <authorList>
            <person name="Martinez D.A."/>
            <person name="Oliver B.G."/>
            <person name="Graeser Y."/>
            <person name="Goldberg J.M."/>
            <person name="Li W."/>
            <person name="Martinez-Rossi N.M."/>
            <person name="Monod M."/>
            <person name="Shelest E."/>
            <person name="Barton R.C."/>
            <person name="Birch E."/>
            <person name="Brakhage A.A."/>
            <person name="Chen Z."/>
            <person name="Gurr S.J."/>
            <person name="Heiman D."/>
            <person name="Heitman J."/>
            <person name="Kosti I."/>
            <person name="Rossi A."/>
            <person name="Saif S."/>
            <person name="Samalova M."/>
            <person name="Saunders C.W."/>
            <person name="Shea T."/>
            <person name="Summerbell R.C."/>
            <person name="Xu J."/>
            <person name="Young S."/>
            <person name="Zeng Q."/>
            <person name="Birren B.W."/>
            <person name="Cuomo C.A."/>
            <person name="White T.C."/>
        </authorList>
    </citation>
    <scope>NUCLEOTIDE SEQUENCE [LARGE SCALE GENOMIC DNA]</scope>
    <source>
        <strain evidence="2">ATCC MYA-4604 / CBS 118893</strain>
    </source>
</reference>
<accession>E4UY80</accession>
<name>E4UY80_ARTGP</name>
<dbReference type="EMBL" id="DS989825">
    <property type="protein sequence ID" value="EFR02043.1"/>
    <property type="molecule type" value="Genomic_DNA"/>
</dbReference>
<sequence>MKGGPSQESLACRTVSTALPTVTPNFRLPCHSVALEKSREGVVQSFIVTLLSSPLSGDAMEM</sequence>
<proteinExistence type="predicted"/>
<evidence type="ECO:0000313" key="1">
    <source>
        <dbReference type="EMBL" id="EFR02043.1"/>
    </source>
</evidence>
<organism evidence="2">
    <name type="scientific">Arthroderma gypseum (strain ATCC MYA-4604 / CBS 118893)</name>
    <name type="common">Microsporum gypseum</name>
    <dbReference type="NCBI Taxonomy" id="535722"/>
    <lineage>
        <taxon>Eukaryota</taxon>
        <taxon>Fungi</taxon>
        <taxon>Dikarya</taxon>
        <taxon>Ascomycota</taxon>
        <taxon>Pezizomycotina</taxon>
        <taxon>Eurotiomycetes</taxon>
        <taxon>Eurotiomycetidae</taxon>
        <taxon>Onygenales</taxon>
        <taxon>Arthrodermataceae</taxon>
        <taxon>Nannizzia</taxon>
    </lineage>
</organism>
<dbReference type="VEuPathDB" id="FungiDB:MGYG_05045"/>
<keyword evidence="2" id="KW-1185">Reference proteome</keyword>
<protein>
    <submittedName>
        <fullName evidence="1">Uncharacterized protein</fullName>
    </submittedName>
</protein>
<dbReference type="Proteomes" id="UP000002669">
    <property type="component" value="Unassembled WGS sequence"/>
</dbReference>